<evidence type="ECO:0000313" key="1">
    <source>
        <dbReference type="EMBL" id="KAH7847625.1"/>
    </source>
</evidence>
<name>A0ACB7Y3N5_9ERIC</name>
<protein>
    <submittedName>
        <fullName evidence="1">Uncharacterized protein</fullName>
    </submittedName>
</protein>
<dbReference type="Proteomes" id="UP000828048">
    <property type="component" value="Chromosome 5"/>
</dbReference>
<sequence>MFKPLSIVVAVVMGAVFLGDTLYLGSIIGAIIISVGFYTVMWGKAKEDVDESGEIGDPESMSNPKVPLLQSYQTQETQS</sequence>
<gene>
    <name evidence="1" type="ORF">Vadar_028313</name>
</gene>
<proteinExistence type="predicted"/>
<comment type="caution">
    <text evidence="1">The sequence shown here is derived from an EMBL/GenBank/DDBJ whole genome shotgun (WGS) entry which is preliminary data.</text>
</comment>
<accession>A0ACB7Y3N5</accession>
<reference evidence="1 2" key="1">
    <citation type="journal article" date="2021" name="Hortic Res">
        <title>High-quality reference genome and annotation aids understanding of berry development for evergreen blueberry (Vaccinium darrowii).</title>
        <authorList>
            <person name="Yu J."/>
            <person name="Hulse-Kemp A.M."/>
            <person name="Babiker E."/>
            <person name="Staton M."/>
        </authorList>
    </citation>
    <scope>NUCLEOTIDE SEQUENCE [LARGE SCALE GENOMIC DNA]</scope>
    <source>
        <strain evidence="2">cv. NJ 8807/NJ 8810</strain>
        <tissue evidence="1">Young leaf</tissue>
    </source>
</reference>
<organism evidence="1 2">
    <name type="scientific">Vaccinium darrowii</name>
    <dbReference type="NCBI Taxonomy" id="229202"/>
    <lineage>
        <taxon>Eukaryota</taxon>
        <taxon>Viridiplantae</taxon>
        <taxon>Streptophyta</taxon>
        <taxon>Embryophyta</taxon>
        <taxon>Tracheophyta</taxon>
        <taxon>Spermatophyta</taxon>
        <taxon>Magnoliopsida</taxon>
        <taxon>eudicotyledons</taxon>
        <taxon>Gunneridae</taxon>
        <taxon>Pentapetalae</taxon>
        <taxon>asterids</taxon>
        <taxon>Ericales</taxon>
        <taxon>Ericaceae</taxon>
        <taxon>Vaccinioideae</taxon>
        <taxon>Vaccinieae</taxon>
        <taxon>Vaccinium</taxon>
    </lineage>
</organism>
<keyword evidence="2" id="KW-1185">Reference proteome</keyword>
<evidence type="ECO:0000313" key="2">
    <source>
        <dbReference type="Proteomes" id="UP000828048"/>
    </source>
</evidence>
<dbReference type="EMBL" id="CM037155">
    <property type="protein sequence ID" value="KAH7847625.1"/>
    <property type="molecule type" value="Genomic_DNA"/>
</dbReference>